<keyword evidence="3" id="KW-1185">Reference proteome</keyword>
<dbReference type="RefSeq" id="WP_129462300.1">
    <property type="nucleotide sequence ID" value="NZ_SBKN01000009.1"/>
</dbReference>
<reference evidence="3" key="1">
    <citation type="submission" date="2019-01" db="EMBL/GenBank/DDBJ databases">
        <title>Cytophagaceae bacterium strain CAR-16.</title>
        <authorList>
            <person name="Chen W.-M."/>
        </authorList>
    </citation>
    <scope>NUCLEOTIDE SEQUENCE [LARGE SCALE GENOMIC DNA]</scope>
    <source>
        <strain evidence="3">WWJ-16</strain>
    </source>
</reference>
<evidence type="ECO:0000256" key="1">
    <source>
        <dbReference type="SAM" id="Phobius"/>
    </source>
</evidence>
<gene>
    <name evidence="2" type="ORF">EQG61_12575</name>
</gene>
<feature type="transmembrane region" description="Helical" evidence="1">
    <location>
        <begin position="12"/>
        <end position="31"/>
    </location>
</feature>
<dbReference type="OrthoDB" id="6028159at2"/>
<accession>A0A4Q1K6R2</accession>
<evidence type="ECO:0000313" key="2">
    <source>
        <dbReference type="EMBL" id="RXR20249.1"/>
    </source>
</evidence>
<comment type="caution">
    <text evidence="2">The sequence shown here is derived from an EMBL/GenBank/DDBJ whole genome shotgun (WGS) entry which is preliminary data.</text>
</comment>
<protein>
    <submittedName>
        <fullName evidence="2">Uncharacterized protein</fullName>
    </submittedName>
</protein>
<feature type="transmembrane region" description="Helical" evidence="1">
    <location>
        <begin position="43"/>
        <end position="63"/>
    </location>
</feature>
<proteinExistence type="predicted"/>
<dbReference type="Proteomes" id="UP000289857">
    <property type="component" value="Unassembled WGS sequence"/>
</dbReference>
<keyword evidence="1" id="KW-1133">Transmembrane helix</keyword>
<keyword evidence="1" id="KW-0812">Transmembrane</keyword>
<sequence length="335" mass="39305">MTEIKLYKTSTKGLKIIGMCLPFVVLELFLLSDTTYGTTNYVKSWLCICFFGLGILVGLFHTFDRRPQIIITETGIWDRTTNQDEIKWEQIIEAYPLDLFEQKFISLVTDDTYVFKKKPYKWAEKINKEIGAQNLNLHLGQININELELTDFINRLSKQKIEERRKLIKTFENKETKSSVSYFQKIVVYVLISLAMLFLSLSSFVVFMTIMIVMGISAFIARWRPDNAILRKYAGIATWFGLINMVLCIAVIKVYDNITEDVAEQVAIEIEEFQKLNTTLPTDIKSINEKLELNFIERYFANQIDYRTYDNDYELEANMLFGKRRTYDKNNSEWE</sequence>
<organism evidence="2 3">
    <name type="scientific">Flavobacterium stagni</name>
    <dbReference type="NCBI Taxonomy" id="2506421"/>
    <lineage>
        <taxon>Bacteria</taxon>
        <taxon>Pseudomonadati</taxon>
        <taxon>Bacteroidota</taxon>
        <taxon>Flavobacteriia</taxon>
        <taxon>Flavobacteriales</taxon>
        <taxon>Flavobacteriaceae</taxon>
        <taxon>Flavobacterium</taxon>
    </lineage>
</organism>
<name>A0A4Q1K6R2_9FLAO</name>
<dbReference type="InterPro" id="IPR048136">
    <property type="entry name" value="STM3941-like"/>
</dbReference>
<keyword evidence="1" id="KW-0472">Membrane</keyword>
<evidence type="ECO:0000313" key="3">
    <source>
        <dbReference type="Proteomes" id="UP000289857"/>
    </source>
</evidence>
<dbReference type="AlphaFoldDB" id="A0A4Q1K6R2"/>
<feature type="transmembrane region" description="Helical" evidence="1">
    <location>
        <begin position="182"/>
        <end position="198"/>
    </location>
</feature>
<dbReference type="EMBL" id="SBKN01000009">
    <property type="protein sequence ID" value="RXR20249.1"/>
    <property type="molecule type" value="Genomic_DNA"/>
</dbReference>
<feature type="transmembrane region" description="Helical" evidence="1">
    <location>
        <begin position="233"/>
        <end position="255"/>
    </location>
</feature>
<dbReference type="NCBIfam" id="NF041635">
    <property type="entry name" value="STM3941_fam"/>
    <property type="match status" value="1"/>
</dbReference>